<evidence type="ECO:0000313" key="2">
    <source>
        <dbReference type="EMBL" id="OAM76830.1"/>
    </source>
</evidence>
<dbReference type="PRINTS" id="PR00111">
    <property type="entry name" value="ABHYDROLASE"/>
</dbReference>
<dbReference type="PANTHER" id="PTHR43798">
    <property type="entry name" value="MONOACYLGLYCEROL LIPASE"/>
    <property type="match status" value="1"/>
</dbReference>
<sequence length="232" mass="25195">MAMFQPIVFLPGLICDARLWRDIIDGFADTMAPMVADLRLDETIAAMASRTLAAAPPRFALAGLSMGGYVALEIMRQAPERVTHLALFDTSARPDNEERRETRRKGIEMIAQGKFIGVSRGLLGSLVAPHHLGTPLAEEVQAMSERVGGTVYIRQQKAIMDRVDSRPHLAAIDVPTLVGVGALDKMTPPELAEEMAAHIPGAKLVTFPDAAHLPTMENPAPVVDAMRDWLGR</sequence>
<dbReference type="InterPro" id="IPR000073">
    <property type="entry name" value="AB_hydrolase_1"/>
</dbReference>
<keyword evidence="2" id="KW-0378">Hydrolase</keyword>
<evidence type="ECO:0000259" key="1">
    <source>
        <dbReference type="Pfam" id="PF00561"/>
    </source>
</evidence>
<dbReference type="AlphaFoldDB" id="A0A178HWK0"/>
<gene>
    <name evidence="2" type="ORF">A3840_11785</name>
</gene>
<evidence type="ECO:0000313" key="3">
    <source>
        <dbReference type="Proteomes" id="UP000078389"/>
    </source>
</evidence>
<comment type="caution">
    <text evidence="2">The sequence shown here is derived from an EMBL/GenBank/DDBJ whole genome shotgun (WGS) entry which is preliminary data.</text>
</comment>
<dbReference type="InterPro" id="IPR050266">
    <property type="entry name" value="AB_hydrolase_sf"/>
</dbReference>
<dbReference type="GO" id="GO:0016787">
    <property type="term" value="F:hydrolase activity"/>
    <property type="evidence" value="ECO:0007669"/>
    <property type="project" value="UniProtKB-KW"/>
</dbReference>
<proteinExistence type="predicted"/>
<organism evidence="2 3">
    <name type="scientific">Devosia elaeis</name>
    <dbReference type="NCBI Taxonomy" id="1770058"/>
    <lineage>
        <taxon>Bacteria</taxon>
        <taxon>Pseudomonadati</taxon>
        <taxon>Pseudomonadota</taxon>
        <taxon>Alphaproteobacteria</taxon>
        <taxon>Hyphomicrobiales</taxon>
        <taxon>Devosiaceae</taxon>
        <taxon>Devosia</taxon>
    </lineage>
</organism>
<dbReference type="Gene3D" id="3.40.50.1820">
    <property type="entry name" value="alpha/beta hydrolase"/>
    <property type="match status" value="1"/>
</dbReference>
<dbReference type="Proteomes" id="UP000078389">
    <property type="component" value="Unassembled WGS sequence"/>
</dbReference>
<dbReference type="Pfam" id="PF00561">
    <property type="entry name" value="Abhydrolase_1"/>
    <property type="match status" value="1"/>
</dbReference>
<feature type="domain" description="AB hydrolase-1" evidence="1">
    <location>
        <begin position="55"/>
        <end position="219"/>
    </location>
</feature>
<protein>
    <submittedName>
        <fullName evidence="2">Alpha/beta hydrolase</fullName>
    </submittedName>
</protein>
<reference evidence="2 3" key="1">
    <citation type="submission" date="2016-03" db="EMBL/GenBank/DDBJ databases">
        <title>Genome sequencing of Devosia sp. S37.</title>
        <authorList>
            <person name="Mohd Nor M."/>
        </authorList>
    </citation>
    <scope>NUCLEOTIDE SEQUENCE [LARGE SCALE GENOMIC DNA]</scope>
    <source>
        <strain evidence="2 3">S37</strain>
    </source>
</reference>
<dbReference type="PANTHER" id="PTHR43798:SF29">
    <property type="entry name" value="AB HYDROLASE-1 DOMAIN-CONTAINING PROTEIN"/>
    <property type="match status" value="1"/>
</dbReference>
<keyword evidence="3" id="KW-1185">Reference proteome</keyword>
<dbReference type="EMBL" id="LVVY01000090">
    <property type="protein sequence ID" value="OAM76830.1"/>
    <property type="molecule type" value="Genomic_DNA"/>
</dbReference>
<dbReference type="OrthoDB" id="5491135at2"/>
<dbReference type="STRING" id="1770058.A3840_11785"/>
<dbReference type="InterPro" id="IPR029058">
    <property type="entry name" value="AB_hydrolase_fold"/>
</dbReference>
<accession>A0A178HWK0</accession>
<dbReference type="SUPFAM" id="SSF53474">
    <property type="entry name" value="alpha/beta-Hydrolases"/>
    <property type="match status" value="1"/>
</dbReference>
<name>A0A178HWK0_9HYPH</name>